<dbReference type="InterPro" id="IPR036249">
    <property type="entry name" value="Thioredoxin-like_sf"/>
</dbReference>
<dbReference type="PANTHER" id="PTHR42852">
    <property type="entry name" value="THIOL:DISULFIDE INTERCHANGE PROTEIN DSBE"/>
    <property type="match status" value="1"/>
</dbReference>
<evidence type="ECO:0000313" key="2">
    <source>
        <dbReference type="EMBL" id="KAF7786723.1"/>
    </source>
</evidence>
<dbReference type="AlphaFoldDB" id="A0A8T0C7W0"/>
<dbReference type="InterPro" id="IPR050553">
    <property type="entry name" value="Thioredoxin_ResA/DsbE_sf"/>
</dbReference>
<dbReference type="InterPro" id="IPR013766">
    <property type="entry name" value="Thioredoxin_domain"/>
</dbReference>
<protein>
    <recommendedName>
        <fullName evidence="1">Thioredoxin domain-containing protein</fullName>
    </recommendedName>
</protein>
<feature type="domain" description="Thioredoxin" evidence="1">
    <location>
        <begin position="33"/>
        <end position="165"/>
    </location>
</feature>
<dbReference type="Gene3D" id="3.40.30.10">
    <property type="entry name" value="Glutaredoxin"/>
    <property type="match status" value="1"/>
</dbReference>
<dbReference type="PROSITE" id="PS51352">
    <property type="entry name" value="THIOREDOXIN_2"/>
    <property type="match status" value="1"/>
</dbReference>
<dbReference type="CDD" id="cd02966">
    <property type="entry name" value="TlpA_like_family"/>
    <property type="match status" value="1"/>
</dbReference>
<dbReference type="Proteomes" id="UP000016480">
    <property type="component" value="Unassembled WGS sequence"/>
</dbReference>
<dbReference type="GO" id="GO:0016209">
    <property type="term" value="F:antioxidant activity"/>
    <property type="evidence" value="ECO:0007669"/>
    <property type="project" value="InterPro"/>
</dbReference>
<name>A0A8T0C7W0_9GAMM</name>
<comment type="caution">
    <text evidence="2">The sequence shown here is derived from an EMBL/GenBank/DDBJ whole genome shotgun (WGS) entry which is preliminary data.</text>
</comment>
<proteinExistence type="predicted"/>
<dbReference type="SUPFAM" id="SSF52833">
    <property type="entry name" value="Thioredoxin-like"/>
    <property type="match status" value="1"/>
</dbReference>
<gene>
    <name evidence="2" type="ORF">PRUB_a1368</name>
</gene>
<dbReference type="PANTHER" id="PTHR42852:SF17">
    <property type="entry name" value="THIOREDOXIN-LIKE PROTEIN HI_1115"/>
    <property type="match status" value="1"/>
</dbReference>
<reference evidence="2 3" key="1">
    <citation type="journal article" date="2012" name="J. Bacteriol.">
        <title>Genome sequence of the cycloprodigiosin-producing bacterial strain Pseudoalteromonas rubra ATCC 29570(T).</title>
        <authorList>
            <person name="Xie B.B."/>
            <person name="Shu Y.L."/>
            <person name="Qin Q.L."/>
            <person name="Rong J.C."/>
            <person name="Zhang X.Y."/>
            <person name="Chen X.L."/>
            <person name="Zhou B.C."/>
            <person name="Zhang Y.Z."/>
        </authorList>
    </citation>
    <scope>NUCLEOTIDE SEQUENCE [LARGE SCALE GENOMIC DNA]</scope>
    <source>
        <strain evidence="2 3">DSM 6842</strain>
    </source>
</reference>
<dbReference type="Pfam" id="PF00578">
    <property type="entry name" value="AhpC-TSA"/>
    <property type="match status" value="1"/>
</dbReference>
<sequence length="165" mass="18399">MRARMIKTILQLIIFAIVFLAITAYQELGMLADDGKAPAPYFSLPLLEQPTQRVTIKSLQGQQSVVYFFAPWCSICRYSMPNLNKLHEQGKVNAVAIALDFDNPDAVSSFVEDLSLSMPVLLGNSHTASDYKVKAYPTYYVLSDDLKVVERSVGYSSELGIRARL</sequence>
<dbReference type="EMBL" id="AHCD03000035">
    <property type="protein sequence ID" value="KAF7786723.1"/>
    <property type="molecule type" value="Genomic_DNA"/>
</dbReference>
<evidence type="ECO:0000313" key="3">
    <source>
        <dbReference type="Proteomes" id="UP000016480"/>
    </source>
</evidence>
<dbReference type="InterPro" id="IPR000866">
    <property type="entry name" value="AhpC/TSA"/>
</dbReference>
<organism evidence="2 3">
    <name type="scientific">Pseudoalteromonas rubra</name>
    <dbReference type="NCBI Taxonomy" id="43658"/>
    <lineage>
        <taxon>Bacteria</taxon>
        <taxon>Pseudomonadati</taxon>
        <taxon>Pseudomonadota</taxon>
        <taxon>Gammaproteobacteria</taxon>
        <taxon>Alteromonadales</taxon>
        <taxon>Pseudoalteromonadaceae</taxon>
        <taxon>Pseudoalteromonas</taxon>
    </lineage>
</organism>
<accession>A0A8T0C7W0</accession>
<evidence type="ECO:0000259" key="1">
    <source>
        <dbReference type="PROSITE" id="PS51352"/>
    </source>
</evidence>
<dbReference type="GO" id="GO:0016491">
    <property type="term" value="F:oxidoreductase activity"/>
    <property type="evidence" value="ECO:0007669"/>
    <property type="project" value="InterPro"/>
</dbReference>